<gene>
    <name evidence="2" type="ORF">CAter282_2877</name>
</gene>
<dbReference type="Gene3D" id="1.25.40.10">
    <property type="entry name" value="Tetratricopeptide repeat domain"/>
    <property type="match status" value="1"/>
</dbReference>
<dbReference type="SUPFAM" id="SSF48452">
    <property type="entry name" value="TPR-like"/>
    <property type="match status" value="1"/>
</dbReference>
<protein>
    <submittedName>
        <fullName evidence="2">Tetratricopeptide repeat family protein</fullName>
    </submittedName>
</protein>
<dbReference type="InterPro" id="IPR011990">
    <property type="entry name" value="TPR-like_helical_dom_sf"/>
</dbReference>
<name>A0A127QKL8_9BURK</name>
<dbReference type="AlphaFoldDB" id="A0A127QKL8"/>
<dbReference type="InterPro" id="IPR019734">
    <property type="entry name" value="TPR_rpt"/>
</dbReference>
<evidence type="ECO:0000313" key="3">
    <source>
        <dbReference type="Proteomes" id="UP000071778"/>
    </source>
</evidence>
<dbReference type="Pfam" id="PF13181">
    <property type="entry name" value="TPR_8"/>
    <property type="match status" value="1"/>
</dbReference>
<dbReference type="PROSITE" id="PS50005">
    <property type="entry name" value="TPR"/>
    <property type="match status" value="1"/>
</dbReference>
<feature type="repeat" description="TPR" evidence="1">
    <location>
        <begin position="56"/>
        <end position="89"/>
    </location>
</feature>
<reference evidence="2 3" key="1">
    <citation type="submission" date="2015-11" db="EMBL/GenBank/DDBJ databases">
        <title>Exploring the genomic traits of fungus-feeding bacterial genus Collimonas.</title>
        <authorList>
            <person name="Song C."/>
            <person name="Schmidt R."/>
            <person name="de Jager V."/>
            <person name="Krzyzanowska D."/>
            <person name="Jongedijk E."/>
            <person name="Cankar K."/>
            <person name="Beekwilder J."/>
            <person name="van Veen A."/>
            <person name="de Boer W."/>
            <person name="van Veen J.A."/>
            <person name="Garbeva P."/>
        </authorList>
    </citation>
    <scope>NUCLEOTIDE SEQUENCE [LARGE SCALE GENOMIC DNA]</scope>
    <source>
        <strain evidence="2 3">Ter282</strain>
    </source>
</reference>
<organism evidence="2 3">
    <name type="scientific">Collimonas arenae</name>
    <dbReference type="NCBI Taxonomy" id="279058"/>
    <lineage>
        <taxon>Bacteria</taxon>
        <taxon>Pseudomonadati</taxon>
        <taxon>Pseudomonadota</taxon>
        <taxon>Betaproteobacteria</taxon>
        <taxon>Burkholderiales</taxon>
        <taxon>Oxalobacteraceae</taxon>
        <taxon>Collimonas</taxon>
    </lineage>
</organism>
<keyword evidence="3" id="KW-1185">Reference proteome</keyword>
<dbReference type="SMART" id="SM00028">
    <property type="entry name" value="TPR"/>
    <property type="match status" value="2"/>
</dbReference>
<dbReference type="Pfam" id="PF13174">
    <property type="entry name" value="TPR_6"/>
    <property type="match status" value="1"/>
</dbReference>
<evidence type="ECO:0000256" key="1">
    <source>
        <dbReference type="PROSITE-ProRule" id="PRU00339"/>
    </source>
</evidence>
<keyword evidence="1" id="KW-0802">TPR repeat</keyword>
<proteinExistence type="predicted"/>
<accession>A0A127QKL8</accession>
<dbReference type="Proteomes" id="UP000071778">
    <property type="component" value="Chromosome"/>
</dbReference>
<dbReference type="EMBL" id="CP013235">
    <property type="protein sequence ID" value="AMP10601.1"/>
    <property type="molecule type" value="Genomic_DNA"/>
</dbReference>
<evidence type="ECO:0000313" key="2">
    <source>
        <dbReference type="EMBL" id="AMP10601.1"/>
    </source>
</evidence>
<dbReference type="PATRIC" id="fig|279058.17.peg.3134"/>
<sequence>MSGCATVVETPAATGQMTDAEMQMLMFRADSAINGGQISAAEQLYSKVVAAYPNDASVWFRIGTAYLRADQAELAVVALREALRIDPTMEKAWPNLAIAHLSQFRFAANKALASKQLSESNRVTLKSLQADVAHAIAPAPEPTKPESLATH</sequence>